<keyword evidence="7 11" id="KW-0067">ATP-binding</keyword>
<keyword evidence="4" id="KW-0762">Sugar transport</keyword>
<evidence type="ECO:0000256" key="3">
    <source>
        <dbReference type="ARBA" id="ARBA00022475"/>
    </source>
</evidence>
<dbReference type="SMART" id="SM00382">
    <property type="entry name" value="AAA"/>
    <property type="match status" value="2"/>
</dbReference>
<proteinExistence type="predicted"/>
<evidence type="ECO:0000256" key="2">
    <source>
        <dbReference type="ARBA" id="ARBA00022448"/>
    </source>
</evidence>
<dbReference type="GO" id="GO:0016887">
    <property type="term" value="F:ATP hydrolysis activity"/>
    <property type="evidence" value="ECO:0007669"/>
    <property type="project" value="InterPro"/>
</dbReference>
<dbReference type="Proteomes" id="UP000824150">
    <property type="component" value="Unassembled WGS sequence"/>
</dbReference>
<dbReference type="GO" id="GO:0005524">
    <property type="term" value="F:ATP binding"/>
    <property type="evidence" value="ECO:0007669"/>
    <property type="project" value="UniProtKB-KW"/>
</dbReference>
<evidence type="ECO:0000256" key="4">
    <source>
        <dbReference type="ARBA" id="ARBA00022597"/>
    </source>
</evidence>
<dbReference type="AlphaFoldDB" id="A0A9E2KND8"/>
<name>A0A9E2KND8_9GAMM</name>
<evidence type="ECO:0000256" key="1">
    <source>
        <dbReference type="ARBA" id="ARBA00004202"/>
    </source>
</evidence>
<dbReference type="Gene3D" id="3.40.50.300">
    <property type="entry name" value="P-loop containing nucleotide triphosphate hydrolases"/>
    <property type="match status" value="2"/>
</dbReference>
<dbReference type="SUPFAM" id="SSF52540">
    <property type="entry name" value="P-loop containing nucleoside triphosphate hydrolases"/>
    <property type="match status" value="2"/>
</dbReference>
<dbReference type="InterPro" id="IPR017871">
    <property type="entry name" value="ABC_transporter-like_CS"/>
</dbReference>
<keyword evidence="6" id="KW-0547">Nucleotide-binding</keyword>
<keyword evidence="8" id="KW-1278">Translocase</keyword>
<evidence type="ECO:0000256" key="5">
    <source>
        <dbReference type="ARBA" id="ARBA00022737"/>
    </source>
</evidence>
<reference evidence="11" key="2">
    <citation type="submission" date="2021-04" db="EMBL/GenBank/DDBJ databases">
        <authorList>
            <person name="Gilroy R."/>
        </authorList>
    </citation>
    <scope>NUCLEOTIDE SEQUENCE</scope>
    <source>
        <strain evidence="11">687</strain>
    </source>
</reference>
<keyword evidence="3" id="KW-1003">Cell membrane</keyword>
<dbReference type="PANTHER" id="PTHR43790:SF3">
    <property type="entry name" value="D-ALLOSE IMPORT ATP-BINDING PROTEIN ALSA-RELATED"/>
    <property type="match status" value="1"/>
</dbReference>
<dbReference type="CDD" id="cd03215">
    <property type="entry name" value="ABC_Carb_Monos_II"/>
    <property type="match status" value="1"/>
</dbReference>
<dbReference type="InterPro" id="IPR003439">
    <property type="entry name" value="ABC_transporter-like_ATP-bd"/>
</dbReference>
<dbReference type="PROSITE" id="PS00211">
    <property type="entry name" value="ABC_TRANSPORTER_1"/>
    <property type="match status" value="1"/>
</dbReference>
<keyword evidence="9" id="KW-0472">Membrane</keyword>
<feature type="domain" description="ABC transporter" evidence="10">
    <location>
        <begin position="262"/>
        <end position="506"/>
    </location>
</feature>
<evidence type="ECO:0000313" key="11">
    <source>
        <dbReference type="EMBL" id="MBU3827245.1"/>
    </source>
</evidence>
<dbReference type="FunFam" id="3.40.50.300:FF:000127">
    <property type="entry name" value="Ribose import ATP-binding protein RbsA"/>
    <property type="match status" value="1"/>
</dbReference>
<dbReference type="InterPro" id="IPR027417">
    <property type="entry name" value="P-loop_NTPase"/>
</dbReference>
<sequence length="506" mass="56240">MEENYKEDVILETVNATRVYPGVTALKSVNYRVYRNKVNVLIGENGAGKSTMMRLLAGVEQPSSGDVLMDGKKVHFTSTLDAEAHGIAIIFQELNLFPNMSVMDNIFIAHEHFKKGAIDNKEQYRIAKELLSDLGLDIDPYTILSDLGVGHRQMVEIARAMSKHAKVLIMDEPTSALSQQEVQTLFKVIRKLKSDGVTIIYISHRLEELMEIGDCISIFRDGCFIDERVRKDASIPWIIEQMVGAKKKQFDYSKADYGDVVLEVKDLCALRQTGGYLLNHVSFSLRQGEVIGIYGLLGAGRTELFNAITGNLEYQHGSVMLQGKPIDNLRYQLRLQEGIAFVPEDRAKEGVISLMSIKDNMMLSYYCLIPFIKALKPCSVKEEKEKVEAAIEKLSIKVGGVHLPITSLSGGNQQKVVLGKELMINPKVILLDEPTRGIDVGAKADVYRQIGMMAKQGLAVVFSSSELDEVMALSDRVMVMASGKIAADFTREEADKEKIIRASTPV</sequence>
<keyword evidence="2" id="KW-0813">Transport</keyword>
<dbReference type="Pfam" id="PF00005">
    <property type="entry name" value="ABC_tran"/>
    <property type="match status" value="2"/>
</dbReference>
<evidence type="ECO:0000259" key="10">
    <source>
        <dbReference type="PROSITE" id="PS50893"/>
    </source>
</evidence>
<dbReference type="InterPro" id="IPR050107">
    <property type="entry name" value="ABC_carbohydrate_import_ATPase"/>
</dbReference>
<feature type="domain" description="ABC transporter" evidence="10">
    <location>
        <begin position="11"/>
        <end position="246"/>
    </location>
</feature>
<accession>A0A9E2KND8</accession>
<dbReference type="EMBL" id="JAHLFG010000077">
    <property type="protein sequence ID" value="MBU3827245.1"/>
    <property type="molecule type" value="Genomic_DNA"/>
</dbReference>
<organism evidence="11 12">
    <name type="scientific">Candidatus Anaerobiospirillum merdipullorum</name>
    <dbReference type="NCBI Taxonomy" id="2838450"/>
    <lineage>
        <taxon>Bacteria</taxon>
        <taxon>Pseudomonadati</taxon>
        <taxon>Pseudomonadota</taxon>
        <taxon>Gammaproteobacteria</taxon>
        <taxon>Aeromonadales</taxon>
        <taxon>Succinivibrionaceae</taxon>
        <taxon>Anaerobiospirillum</taxon>
    </lineage>
</organism>
<dbReference type="PROSITE" id="PS50893">
    <property type="entry name" value="ABC_TRANSPORTER_2"/>
    <property type="match status" value="2"/>
</dbReference>
<evidence type="ECO:0000313" key="12">
    <source>
        <dbReference type="Proteomes" id="UP000824150"/>
    </source>
</evidence>
<evidence type="ECO:0000256" key="6">
    <source>
        <dbReference type="ARBA" id="ARBA00022741"/>
    </source>
</evidence>
<evidence type="ECO:0000256" key="7">
    <source>
        <dbReference type="ARBA" id="ARBA00022840"/>
    </source>
</evidence>
<comment type="caution">
    <text evidence="11">The sequence shown here is derived from an EMBL/GenBank/DDBJ whole genome shotgun (WGS) entry which is preliminary data.</text>
</comment>
<dbReference type="GO" id="GO:0005886">
    <property type="term" value="C:plasma membrane"/>
    <property type="evidence" value="ECO:0007669"/>
    <property type="project" value="UniProtKB-SubCell"/>
</dbReference>
<dbReference type="InterPro" id="IPR003593">
    <property type="entry name" value="AAA+_ATPase"/>
</dbReference>
<protein>
    <submittedName>
        <fullName evidence="11">Sugar ABC transporter ATP-binding protein</fullName>
    </submittedName>
</protein>
<comment type="subcellular location">
    <subcellularLocation>
        <location evidence="1">Cell membrane</location>
        <topology evidence="1">Peripheral membrane protein</topology>
    </subcellularLocation>
</comment>
<evidence type="ECO:0000256" key="9">
    <source>
        <dbReference type="ARBA" id="ARBA00023136"/>
    </source>
</evidence>
<dbReference type="CDD" id="cd03216">
    <property type="entry name" value="ABC_Carb_Monos_I"/>
    <property type="match status" value="1"/>
</dbReference>
<gene>
    <name evidence="11" type="ORF">IAA31_07125</name>
</gene>
<dbReference type="PANTHER" id="PTHR43790">
    <property type="entry name" value="CARBOHYDRATE TRANSPORT ATP-BINDING PROTEIN MG119-RELATED"/>
    <property type="match status" value="1"/>
</dbReference>
<reference evidence="11" key="1">
    <citation type="journal article" date="2021" name="PeerJ">
        <title>Extensive microbial diversity within the chicken gut microbiome revealed by metagenomics and culture.</title>
        <authorList>
            <person name="Gilroy R."/>
            <person name="Ravi A."/>
            <person name="Getino M."/>
            <person name="Pursley I."/>
            <person name="Horton D.L."/>
            <person name="Alikhan N.F."/>
            <person name="Baker D."/>
            <person name="Gharbi K."/>
            <person name="Hall N."/>
            <person name="Watson M."/>
            <person name="Adriaenssens E.M."/>
            <person name="Foster-Nyarko E."/>
            <person name="Jarju S."/>
            <person name="Secka A."/>
            <person name="Antonio M."/>
            <person name="Oren A."/>
            <person name="Chaudhuri R.R."/>
            <person name="La Ragione R."/>
            <person name="Hildebrand F."/>
            <person name="Pallen M.J."/>
        </authorList>
    </citation>
    <scope>NUCLEOTIDE SEQUENCE</scope>
    <source>
        <strain evidence="11">687</strain>
    </source>
</reference>
<keyword evidence="5" id="KW-0677">Repeat</keyword>
<evidence type="ECO:0000256" key="8">
    <source>
        <dbReference type="ARBA" id="ARBA00022967"/>
    </source>
</evidence>